<gene>
    <name evidence="1" type="ORF">N7452_011074</name>
</gene>
<dbReference type="AlphaFoldDB" id="A0A9W9Q1E1"/>
<evidence type="ECO:0000313" key="1">
    <source>
        <dbReference type="EMBL" id="KAJ5322785.1"/>
    </source>
</evidence>
<evidence type="ECO:0000313" key="2">
    <source>
        <dbReference type="Proteomes" id="UP001147695"/>
    </source>
</evidence>
<accession>A0A9W9Q1E1</accession>
<proteinExistence type="predicted"/>
<comment type="caution">
    <text evidence="1">The sequence shown here is derived from an EMBL/GenBank/DDBJ whole genome shotgun (WGS) entry which is preliminary data.</text>
</comment>
<dbReference type="EMBL" id="JAPZBQ010000006">
    <property type="protein sequence ID" value="KAJ5322785.1"/>
    <property type="molecule type" value="Genomic_DNA"/>
</dbReference>
<protein>
    <submittedName>
        <fullName evidence="1">Uncharacterized protein</fullName>
    </submittedName>
</protein>
<name>A0A9W9Q1E1_PENBR</name>
<organism evidence="1 2">
    <name type="scientific">Penicillium brevicompactum</name>
    <dbReference type="NCBI Taxonomy" id="5074"/>
    <lineage>
        <taxon>Eukaryota</taxon>
        <taxon>Fungi</taxon>
        <taxon>Dikarya</taxon>
        <taxon>Ascomycota</taxon>
        <taxon>Pezizomycotina</taxon>
        <taxon>Eurotiomycetes</taxon>
        <taxon>Eurotiomycetidae</taxon>
        <taxon>Eurotiales</taxon>
        <taxon>Aspergillaceae</taxon>
        <taxon>Penicillium</taxon>
    </lineage>
</organism>
<reference evidence="1" key="2">
    <citation type="journal article" date="2023" name="IMA Fungus">
        <title>Comparative genomic study of the Penicillium genus elucidates a diverse pangenome and 15 lateral gene transfer events.</title>
        <authorList>
            <person name="Petersen C."/>
            <person name="Sorensen T."/>
            <person name="Nielsen M.R."/>
            <person name="Sondergaard T.E."/>
            <person name="Sorensen J.L."/>
            <person name="Fitzpatrick D.A."/>
            <person name="Frisvad J.C."/>
            <person name="Nielsen K.L."/>
        </authorList>
    </citation>
    <scope>NUCLEOTIDE SEQUENCE</scope>
    <source>
        <strain evidence="1">IBT 35673</strain>
    </source>
</reference>
<dbReference type="Proteomes" id="UP001147695">
    <property type="component" value="Unassembled WGS sequence"/>
</dbReference>
<sequence>MEGIEAGNLVESDELVLDDKIGSRTRFQIKADILNRKSHHGSTCEEQTSSLWWKIGQEACRSVV</sequence>
<reference evidence="1" key="1">
    <citation type="submission" date="2022-12" db="EMBL/GenBank/DDBJ databases">
        <authorList>
            <person name="Petersen C."/>
        </authorList>
    </citation>
    <scope>NUCLEOTIDE SEQUENCE</scope>
    <source>
        <strain evidence="1">IBT 35673</strain>
    </source>
</reference>